<protein>
    <submittedName>
        <fullName evidence="1">Uncharacterized protein</fullName>
    </submittedName>
</protein>
<accession>A0A0A9CE52</accession>
<reference evidence="1" key="1">
    <citation type="submission" date="2014-09" db="EMBL/GenBank/DDBJ databases">
        <authorList>
            <person name="Magalhaes I.L.F."/>
            <person name="Oliveira U."/>
            <person name="Santos F.R."/>
            <person name="Vidigal T.H.D.A."/>
            <person name="Brescovit A.D."/>
            <person name="Santos A.J."/>
        </authorList>
    </citation>
    <scope>NUCLEOTIDE SEQUENCE</scope>
    <source>
        <tissue evidence="1">Shoot tissue taken approximately 20 cm above the soil surface</tissue>
    </source>
</reference>
<evidence type="ECO:0000313" key="1">
    <source>
        <dbReference type="EMBL" id="JAD69797.1"/>
    </source>
</evidence>
<dbReference type="EMBL" id="GBRH01228098">
    <property type="protein sequence ID" value="JAD69797.1"/>
    <property type="molecule type" value="Transcribed_RNA"/>
</dbReference>
<reference evidence="1" key="2">
    <citation type="journal article" date="2015" name="Data Brief">
        <title>Shoot transcriptome of the giant reed, Arundo donax.</title>
        <authorList>
            <person name="Barrero R.A."/>
            <person name="Guerrero F.D."/>
            <person name="Moolhuijzen P."/>
            <person name="Goolsby J.A."/>
            <person name="Tidwell J."/>
            <person name="Bellgard S.E."/>
            <person name="Bellgard M.I."/>
        </authorList>
    </citation>
    <scope>NUCLEOTIDE SEQUENCE</scope>
    <source>
        <tissue evidence="1">Shoot tissue taken approximately 20 cm above the soil surface</tissue>
    </source>
</reference>
<sequence>MLSLSVYLMSVGILLEWFRMVARYRIAVEGFFLELALILGDLMGCAHIFSYLSERATLPLLSCDVTHAWGVALTALHQKDCSVPHILG</sequence>
<proteinExistence type="predicted"/>
<name>A0A0A9CE52_ARUDO</name>
<organism evidence="1">
    <name type="scientific">Arundo donax</name>
    <name type="common">Giant reed</name>
    <name type="synonym">Donax arundinaceus</name>
    <dbReference type="NCBI Taxonomy" id="35708"/>
    <lineage>
        <taxon>Eukaryota</taxon>
        <taxon>Viridiplantae</taxon>
        <taxon>Streptophyta</taxon>
        <taxon>Embryophyta</taxon>
        <taxon>Tracheophyta</taxon>
        <taxon>Spermatophyta</taxon>
        <taxon>Magnoliopsida</taxon>
        <taxon>Liliopsida</taxon>
        <taxon>Poales</taxon>
        <taxon>Poaceae</taxon>
        <taxon>PACMAD clade</taxon>
        <taxon>Arundinoideae</taxon>
        <taxon>Arundineae</taxon>
        <taxon>Arundo</taxon>
    </lineage>
</organism>
<dbReference type="AlphaFoldDB" id="A0A0A9CE52"/>